<dbReference type="GO" id="GO:0016758">
    <property type="term" value="F:hexosyltransferase activity"/>
    <property type="evidence" value="ECO:0007669"/>
    <property type="project" value="UniProtKB-ARBA"/>
</dbReference>
<evidence type="ECO:0000313" key="2">
    <source>
        <dbReference type="EMBL" id="VXD16302.1"/>
    </source>
</evidence>
<dbReference type="SUPFAM" id="SSF53448">
    <property type="entry name" value="Nucleotide-diphospho-sugar transferases"/>
    <property type="match status" value="2"/>
</dbReference>
<organism evidence="2 3">
    <name type="scientific">Planktothrix paucivesiculata PCC 9631</name>
    <dbReference type="NCBI Taxonomy" id="671071"/>
    <lineage>
        <taxon>Bacteria</taxon>
        <taxon>Bacillati</taxon>
        <taxon>Cyanobacteriota</taxon>
        <taxon>Cyanophyceae</taxon>
        <taxon>Oscillatoriophycideae</taxon>
        <taxon>Oscillatoriales</taxon>
        <taxon>Microcoleaceae</taxon>
        <taxon>Planktothrix</taxon>
    </lineage>
</organism>
<sequence length="507" mass="58633">MFCSASVLAGWKLTLGVNFRNGLRIMPNSLKIEKIKLSIIIPCWQQGDFLLDMIRSLEYNLEISYEFIVLVNRNLFDFELADIINYLNLQEHQVLYFEPPFNNQDIFHQAIAQAQGNYIIWVQYPVILYPKGLAEAINILDNNLEVDGVNQIQELTNFEDDREGVKIGSIFRKSIWETEIILKTCFLQETGFLGFINSQNNLIINQISEKICEVKFNPSFNPEIQQFPLVSVCIPSYNGEKFIAEAISSILSQTYSAIELIISDDHSSDHTIAIAQSFQTQTSIPINILTHQTLGLAENSNFCINQSQGKYIKFVYQDDILMPNCIEKMVNLAETDPDIGLVFSPREMFFLEQEDLNLELIAVYQQFANLHQSWSDLKTIQWGKDLLNDPNLWQHPINKIGEPSTVLLRKSIFETIAGFDPQLNQLVDLDLWWRILAQFKVGFVEETLSYFRLHTQQKTCQNMQQGQANDRNFYDKIYSHPDYQLFPSEFRQQAGLIYNSIPWGLRT</sequence>
<evidence type="ECO:0000313" key="3">
    <source>
        <dbReference type="Proteomes" id="UP000182190"/>
    </source>
</evidence>
<keyword evidence="3" id="KW-1185">Reference proteome</keyword>
<gene>
    <name evidence="2" type="ORF">PL9631_230003</name>
</gene>
<dbReference type="InterPro" id="IPR029044">
    <property type="entry name" value="Nucleotide-diphossugar_trans"/>
</dbReference>
<comment type="caution">
    <text evidence="2">The sequence shown here is derived from an EMBL/GenBank/DDBJ whole genome shotgun (WGS) entry which is preliminary data.</text>
</comment>
<feature type="domain" description="Glycosyltransferase 2-like" evidence="1">
    <location>
        <begin position="231"/>
        <end position="344"/>
    </location>
</feature>
<dbReference type="EMBL" id="CZCS02000146">
    <property type="protein sequence ID" value="VXD16302.1"/>
    <property type="molecule type" value="Genomic_DNA"/>
</dbReference>
<name>A0A7Z9DYS2_9CYAN</name>
<evidence type="ECO:0000259" key="1">
    <source>
        <dbReference type="Pfam" id="PF00535"/>
    </source>
</evidence>
<dbReference type="PANTHER" id="PTHR22916:SF3">
    <property type="entry name" value="UDP-GLCNAC:BETAGAL BETA-1,3-N-ACETYLGLUCOSAMINYLTRANSFERASE-LIKE PROTEIN 1"/>
    <property type="match status" value="1"/>
</dbReference>
<dbReference type="Proteomes" id="UP000182190">
    <property type="component" value="Unassembled WGS sequence"/>
</dbReference>
<dbReference type="AlphaFoldDB" id="A0A7Z9DYS2"/>
<accession>A0A7Z9DYS2</accession>
<dbReference type="Gene3D" id="3.90.550.10">
    <property type="entry name" value="Spore Coat Polysaccharide Biosynthesis Protein SpsA, Chain A"/>
    <property type="match status" value="2"/>
</dbReference>
<proteinExistence type="predicted"/>
<reference evidence="2" key="1">
    <citation type="submission" date="2019-10" db="EMBL/GenBank/DDBJ databases">
        <authorList>
            <consortium name="Genoscope - CEA"/>
            <person name="William W."/>
        </authorList>
    </citation>
    <scope>NUCLEOTIDE SEQUENCE [LARGE SCALE GENOMIC DNA]</scope>
    <source>
        <strain evidence="2">BBR_PRJEB10994</strain>
    </source>
</reference>
<keyword evidence="2" id="KW-0808">Transferase</keyword>
<dbReference type="PANTHER" id="PTHR22916">
    <property type="entry name" value="GLYCOSYLTRANSFERASE"/>
    <property type="match status" value="1"/>
</dbReference>
<dbReference type="InterPro" id="IPR001173">
    <property type="entry name" value="Glyco_trans_2-like"/>
</dbReference>
<protein>
    <submittedName>
        <fullName evidence="2">Glycosyl transferase, family 2</fullName>
    </submittedName>
</protein>
<dbReference type="Pfam" id="PF00535">
    <property type="entry name" value="Glycos_transf_2"/>
    <property type="match status" value="1"/>
</dbReference>